<accession>U6LW29</accession>
<feature type="compositionally biased region" description="Acidic residues" evidence="2">
    <location>
        <begin position="1036"/>
        <end position="1046"/>
    </location>
</feature>
<dbReference type="RefSeq" id="XP_013332616.1">
    <property type="nucleotide sequence ID" value="XM_013477162.1"/>
</dbReference>
<feature type="compositionally biased region" description="Low complexity" evidence="2">
    <location>
        <begin position="897"/>
        <end position="909"/>
    </location>
</feature>
<dbReference type="GeneID" id="25334189"/>
<dbReference type="EMBL" id="HG718749">
    <property type="protein sequence ID" value="CDJ55966.1"/>
    <property type="molecule type" value="Genomic_DNA"/>
</dbReference>
<feature type="compositionally biased region" description="Basic and acidic residues" evidence="2">
    <location>
        <begin position="186"/>
        <end position="203"/>
    </location>
</feature>
<dbReference type="VEuPathDB" id="ToxoDB:EMWEY_00002030"/>
<evidence type="ECO:0000256" key="2">
    <source>
        <dbReference type="SAM" id="MobiDB-lite"/>
    </source>
</evidence>
<dbReference type="Proteomes" id="UP000030763">
    <property type="component" value="Unassembled WGS sequence"/>
</dbReference>
<evidence type="ECO:0000313" key="3">
    <source>
        <dbReference type="EMBL" id="CDJ55966.1"/>
    </source>
</evidence>
<feature type="coiled-coil region" evidence="1">
    <location>
        <begin position="363"/>
        <end position="432"/>
    </location>
</feature>
<dbReference type="AlphaFoldDB" id="U6LW29"/>
<feature type="region of interest" description="Disordered" evidence="2">
    <location>
        <begin position="1021"/>
        <end position="1046"/>
    </location>
</feature>
<reference evidence="3" key="1">
    <citation type="submission" date="2013-10" db="EMBL/GenBank/DDBJ databases">
        <title>Genomic analysis of the causative agents of coccidiosis in chickens.</title>
        <authorList>
            <person name="Reid A.J."/>
            <person name="Blake D."/>
            <person name="Billington K."/>
            <person name="Browne H."/>
            <person name="Dunn M."/>
            <person name="Hung S."/>
            <person name="Kawahara F."/>
            <person name="Miranda-Saavedra D."/>
            <person name="Mourier T."/>
            <person name="Nagra H."/>
            <person name="Otto T.D."/>
            <person name="Rawlings N."/>
            <person name="Sanchez A."/>
            <person name="Sanders M."/>
            <person name="Subramaniam C."/>
            <person name="Tay Y."/>
            <person name="Dear P."/>
            <person name="Doerig C."/>
            <person name="Gruber A."/>
            <person name="Parkinson J."/>
            <person name="Shirley M."/>
            <person name="Wan K.L."/>
            <person name="Berriman M."/>
            <person name="Tomley F."/>
            <person name="Pain A."/>
        </authorList>
    </citation>
    <scope>NUCLEOTIDE SEQUENCE [LARGE SCALE GENOMIC DNA]</scope>
    <source>
        <strain evidence="3">Weybridge</strain>
    </source>
</reference>
<sequence length="1046" mass="115774">MLKKISSLAAGGYGYHSSSRPLQVRRRSLDDDQLRRHSQTNPNDDSGTDGSQPEAEGLKNAMDMLIAENKHLKTLIQERDARASSFEREDLEALRKECAEANDEVARLRQQLDARGEIIESMKRERLLQSNEGVQELHEKIKLLEAQLEFECKNHVEELEEKEARIAELEMQVLDAQHQSSGEALSRQEHLNEEEKQQREELKSQLAMRVEEVSRKDAEINRLQAELEATRGAIAKERTEQQTSSEDDERAKDLSRRITILEAKLCAEESKRIAAEEALALQRDTAGETDEGKTSLEQLRREIKEKDAALQGMSQQLLEVSAEKDELEQLQKLREAPSAPETPRALTTRRSFFGRSKSTALERDALAAQVQHLEEQLQKLTDKRVELERTRVKLEGQLAESVQDVRQARKEKADLEMRLREREAALEALRAAHVSGVCDQIYLCLVVFSLVVQTILDTLAVPQADIKKPLDVPQNITLPLPQGRQDAGLEATAQLVLKDGVIKTLSSRIAFLQFSLEEVTAEKEKLLSQPATVALQQQLQEAKKELVETSAKYRGVVTQRAELREKVEALTKEAEKARREITSLKAALDESQARLTTTADKFKEQTDRWTTEPFTAPLSAAVELKPFQLNGCWVPYRSLVSSSLSKIEDLQDEVSRERNSKILVGKVYRQEMLELRKAAVHVGGVPGDPLRPLSSAKEEQHERMQVSGQPTQDPIPHAKAPPSHTGESQEQRVLSAPLRDTDRQAPAVCCPFSGGIPVAVTAPRQQADFAVIPLCYPAKVAGTASGESNMHRGSLAKEKGPKEQHIQVSRVRHAYVNKQQDDSSCTEGVQKPQAALPNPAFQEPSAASLTTASLKPKATSPALKPASIPQPPSTGIHTQQETPFHQQFQTKKELLKAAGDQQQDDATAALGQYRPPERAGSVNGPTRNLLPRQECCEEADIPTEQELGHLEDYTSASAERSSSSKTPPTRTQMLSGSDSLDAATDGGDVEGTAAAPAPLDGTTILRDLQQIQSKKKVLFTPGLSTRGSPVLGNPFEAEEDSIVDLS</sequence>
<dbReference type="PANTHER" id="PTHR23159:SF31">
    <property type="entry name" value="CENTROSOME-ASSOCIATED PROTEIN CEP250 ISOFORM X1"/>
    <property type="match status" value="1"/>
</dbReference>
<evidence type="ECO:0000313" key="4">
    <source>
        <dbReference type="Proteomes" id="UP000030763"/>
    </source>
</evidence>
<feature type="compositionally biased region" description="Polar residues" evidence="2">
    <location>
        <begin position="965"/>
        <end position="978"/>
    </location>
</feature>
<feature type="region of interest" description="Disordered" evidence="2">
    <location>
        <begin position="784"/>
        <end position="1001"/>
    </location>
</feature>
<proteinExistence type="predicted"/>
<feature type="region of interest" description="Disordered" evidence="2">
    <location>
        <begin position="231"/>
        <end position="252"/>
    </location>
</feature>
<feature type="compositionally biased region" description="Polar residues" evidence="2">
    <location>
        <begin position="873"/>
        <end position="889"/>
    </location>
</feature>
<feature type="region of interest" description="Disordered" evidence="2">
    <location>
        <begin position="1"/>
        <end position="55"/>
    </location>
</feature>
<dbReference type="Gene3D" id="1.10.287.1490">
    <property type="match status" value="1"/>
</dbReference>
<keyword evidence="1" id="KW-0175">Coiled coil</keyword>
<feature type="region of interest" description="Disordered" evidence="2">
    <location>
        <begin position="684"/>
        <end position="738"/>
    </location>
</feature>
<feature type="coiled-coil region" evidence="1">
    <location>
        <begin position="296"/>
        <end position="333"/>
    </location>
</feature>
<gene>
    <name evidence="3" type="ORF">EMWEY_00002030</name>
</gene>
<protein>
    <submittedName>
        <fullName evidence="3">Uncharacterized protein</fullName>
    </submittedName>
</protein>
<feature type="region of interest" description="Disordered" evidence="2">
    <location>
        <begin position="177"/>
        <end position="203"/>
    </location>
</feature>
<organism evidence="3 4">
    <name type="scientific">Eimeria maxima</name>
    <name type="common">Coccidian parasite</name>
    <dbReference type="NCBI Taxonomy" id="5804"/>
    <lineage>
        <taxon>Eukaryota</taxon>
        <taxon>Sar</taxon>
        <taxon>Alveolata</taxon>
        <taxon>Apicomplexa</taxon>
        <taxon>Conoidasida</taxon>
        <taxon>Coccidia</taxon>
        <taxon>Eucoccidiorida</taxon>
        <taxon>Eimeriorina</taxon>
        <taxon>Eimeriidae</taxon>
        <taxon>Eimeria</taxon>
    </lineage>
</organism>
<dbReference type="OrthoDB" id="346154at2759"/>
<keyword evidence="4" id="KW-1185">Reference proteome</keyword>
<dbReference type="OMA" id="EEQHERM"/>
<dbReference type="PANTHER" id="PTHR23159">
    <property type="entry name" value="CENTROSOMAL PROTEIN 2"/>
    <property type="match status" value="1"/>
</dbReference>
<evidence type="ECO:0000256" key="1">
    <source>
        <dbReference type="SAM" id="Coils"/>
    </source>
</evidence>
<feature type="compositionally biased region" description="Basic and acidic residues" evidence="2">
    <location>
        <begin position="795"/>
        <end position="805"/>
    </location>
</feature>
<feature type="compositionally biased region" description="Polar residues" evidence="2">
    <location>
        <begin position="39"/>
        <end position="51"/>
    </location>
</feature>
<feature type="compositionally biased region" description="Low complexity" evidence="2">
    <location>
        <begin position="955"/>
        <end position="964"/>
    </location>
</feature>
<feature type="coiled-coil region" evidence="1">
    <location>
        <begin position="532"/>
        <end position="594"/>
    </location>
</feature>
<reference evidence="3" key="2">
    <citation type="submission" date="2013-10" db="EMBL/GenBank/DDBJ databases">
        <authorList>
            <person name="Aslett M."/>
        </authorList>
    </citation>
    <scope>NUCLEOTIDE SEQUENCE [LARGE SCALE GENOMIC DNA]</scope>
    <source>
        <strain evidence="3">Weybridge</strain>
    </source>
</reference>
<name>U6LW29_EIMMA</name>